<dbReference type="GO" id="GO:0005886">
    <property type="term" value="C:plasma membrane"/>
    <property type="evidence" value="ECO:0007669"/>
    <property type="project" value="TreeGrafter"/>
</dbReference>
<feature type="transmembrane region" description="Helical" evidence="6">
    <location>
        <begin position="385"/>
        <end position="408"/>
    </location>
</feature>
<dbReference type="Proteomes" id="UP000664169">
    <property type="component" value="Unassembled WGS sequence"/>
</dbReference>
<dbReference type="PROSITE" id="PS50850">
    <property type="entry name" value="MFS"/>
    <property type="match status" value="1"/>
</dbReference>
<evidence type="ECO:0000256" key="6">
    <source>
        <dbReference type="SAM" id="Phobius"/>
    </source>
</evidence>
<feature type="transmembrane region" description="Helical" evidence="6">
    <location>
        <begin position="352"/>
        <end position="378"/>
    </location>
</feature>
<feature type="domain" description="Major facilitator superfamily (MFS) profile" evidence="7">
    <location>
        <begin position="13"/>
        <end position="449"/>
    </location>
</feature>
<comment type="caution">
    <text evidence="8">The sequence shown here is derived from an EMBL/GenBank/DDBJ whole genome shotgun (WGS) entry which is preliminary data.</text>
</comment>
<dbReference type="SUPFAM" id="SSF103473">
    <property type="entry name" value="MFS general substrate transporter"/>
    <property type="match status" value="1"/>
</dbReference>
<organism evidence="8 9">
    <name type="scientific">Gomphillus americanus</name>
    <dbReference type="NCBI Taxonomy" id="1940652"/>
    <lineage>
        <taxon>Eukaryota</taxon>
        <taxon>Fungi</taxon>
        <taxon>Dikarya</taxon>
        <taxon>Ascomycota</taxon>
        <taxon>Pezizomycotina</taxon>
        <taxon>Lecanoromycetes</taxon>
        <taxon>OSLEUM clade</taxon>
        <taxon>Ostropomycetidae</taxon>
        <taxon>Ostropales</taxon>
        <taxon>Graphidaceae</taxon>
        <taxon>Gomphilloideae</taxon>
        <taxon>Gomphillus</taxon>
    </lineage>
</organism>
<dbReference type="InterPro" id="IPR005829">
    <property type="entry name" value="Sugar_transporter_CS"/>
</dbReference>
<evidence type="ECO:0000259" key="7">
    <source>
        <dbReference type="PROSITE" id="PS50850"/>
    </source>
</evidence>
<evidence type="ECO:0000313" key="9">
    <source>
        <dbReference type="Proteomes" id="UP000664169"/>
    </source>
</evidence>
<gene>
    <name evidence="8" type="ORF">GOMPHAMPRED_000041</name>
</gene>
<proteinExistence type="inferred from homology"/>
<feature type="transmembrane region" description="Helical" evidence="6">
    <location>
        <begin position="80"/>
        <end position="98"/>
    </location>
</feature>
<evidence type="ECO:0000256" key="1">
    <source>
        <dbReference type="ARBA" id="ARBA00004141"/>
    </source>
</evidence>
<keyword evidence="5 6" id="KW-0472">Membrane</keyword>
<dbReference type="EMBL" id="CAJPDQ010000001">
    <property type="protein sequence ID" value="CAF9902945.1"/>
    <property type="molecule type" value="Genomic_DNA"/>
</dbReference>
<evidence type="ECO:0000256" key="2">
    <source>
        <dbReference type="ARBA" id="ARBA00008335"/>
    </source>
</evidence>
<evidence type="ECO:0000256" key="3">
    <source>
        <dbReference type="ARBA" id="ARBA00022692"/>
    </source>
</evidence>
<dbReference type="GO" id="GO:0042908">
    <property type="term" value="P:xenobiotic transport"/>
    <property type="evidence" value="ECO:0007669"/>
    <property type="project" value="UniProtKB-ARBA"/>
</dbReference>
<protein>
    <recommendedName>
        <fullName evidence="7">Major facilitator superfamily (MFS) profile domain-containing protein</fullName>
    </recommendedName>
</protein>
<dbReference type="AlphaFoldDB" id="A0A8H3I4H4"/>
<dbReference type="PROSITE" id="PS00216">
    <property type="entry name" value="SUGAR_TRANSPORT_1"/>
    <property type="match status" value="1"/>
</dbReference>
<feature type="transmembrane region" description="Helical" evidence="6">
    <location>
        <begin position="139"/>
        <end position="164"/>
    </location>
</feature>
<dbReference type="PANTHER" id="PTHR23502:SF7">
    <property type="entry name" value="DRUG_PROTON ANTIPORTER YHK8-RELATED"/>
    <property type="match status" value="1"/>
</dbReference>
<keyword evidence="9" id="KW-1185">Reference proteome</keyword>
<keyword evidence="3 6" id="KW-0812">Transmembrane</keyword>
<dbReference type="InterPro" id="IPR036259">
    <property type="entry name" value="MFS_trans_sf"/>
</dbReference>
<keyword evidence="4 6" id="KW-1133">Transmembrane helix</keyword>
<dbReference type="GO" id="GO:0022857">
    <property type="term" value="F:transmembrane transporter activity"/>
    <property type="evidence" value="ECO:0007669"/>
    <property type="project" value="InterPro"/>
</dbReference>
<feature type="transmembrane region" description="Helical" evidence="6">
    <location>
        <begin position="170"/>
        <end position="189"/>
    </location>
</feature>
<dbReference type="InterPro" id="IPR020846">
    <property type="entry name" value="MFS_dom"/>
</dbReference>
<dbReference type="InterPro" id="IPR011701">
    <property type="entry name" value="MFS"/>
</dbReference>
<evidence type="ECO:0000256" key="5">
    <source>
        <dbReference type="ARBA" id="ARBA00023136"/>
    </source>
</evidence>
<comment type="similarity">
    <text evidence="2">Belongs to the major facilitator superfamily.</text>
</comment>
<dbReference type="OrthoDB" id="3561359at2759"/>
<dbReference type="PANTHER" id="PTHR23502">
    <property type="entry name" value="MAJOR FACILITATOR SUPERFAMILY"/>
    <property type="match status" value="1"/>
</dbReference>
<evidence type="ECO:0000313" key="8">
    <source>
        <dbReference type="EMBL" id="CAF9902945.1"/>
    </source>
</evidence>
<dbReference type="FunFam" id="1.20.1250.20:FF:000082">
    <property type="entry name" value="MFS multidrug transporter, putative"/>
    <property type="match status" value="1"/>
</dbReference>
<feature type="transmembrane region" description="Helical" evidence="6">
    <location>
        <begin position="48"/>
        <end position="68"/>
    </location>
</feature>
<feature type="transmembrane region" description="Helical" evidence="6">
    <location>
        <begin position="327"/>
        <end position="346"/>
    </location>
</feature>
<dbReference type="Gene3D" id="1.20.1250.20">
    <property type="entry name" value="MFS general substrate transporter like domains"/>
    <property type="match status" value="1"/>
</dbReference>
<dbReference type="GO" id="GO:0140115">
    <property type="term" value="P:export across plasma membrane"/>
    <property type="evidence" value="ECO:0007669"/>
    <property type="project" value="UniProtKB-ARBA"/>
</dbReference>
<feature type="transmembrane region" description="Helical" evidence="6">
    <location>
        <begin position="420"/>
        <end position="447"/>
    </location>
</feature>
<feature type="transmembrane region" description="Helical" evidence="6">
    <location>
        <begin position="276"/>
        <end position="298"/>
    </location>
</feature>
<reference evidence="8" key="1">
    <citation type="submission" date="2021-03" db="EMBL/GenBank/DDBJ databases">
        <authorList>
            <person name="Tagirdzhanova G."/>
        </authorList>
    </citation>
    <scope>NUCLEOTIDE SEQUENCE</scope>
</reference>
<comment type="subcellular location">
    <subcellularLocation>
        <location evidence="1">Membrane</location>
        <topology evidence="1">Multi-pass membrane protein</topology>
    </subcellularLocation>
</comment>
<name>A0A8H3I4H4_9LECA</name>
<evidence type="ECO:0000256" key="4">
    <source>
        <dbReference type="ARBA" id="ARBA00022989"/>
    </source>
</evidence>
<feature type="transmembrane region" description="Helical" evidence="6">
    <location>
        <begin position="244"/>
        <end position="270"/>
    </location>
</feature>
<feature type="transmembrane region" description="Helical" evidence="6">
    <location>
        <begin position="104"/>
        <end position="127"/>
    </location>
</feature>
<sequence>MNPRNYTKARRWMFVLACSSTSLAVTCTSSLYAMIYDQIEPEFSVSNIVATLGVSLFVAGLGLSPMILGPMSEFYGRKPIYVVSLVFFVILLIPAAVAKNIETMLIFRFLDGFAGSAFLTVSGGTVGDCFSGSELQAPMLIFTASPFMGPILGPIVGGFINSFANWRWSFWTLLIWAVIQLFMVTLLVPETYHPVLLKRKAEKLRKETGDDRWHAPMEKTKKSKTKTVIRSCYRPFQLLALEPMCLNLCLFSAILLGILYLFFGAFNIVFTTNHDFTLWQVGLSFLGMGVGMLCAIASDPIWHKNYLRLIRESEQRGKAKPEPEARLPPAIAGAPLVTVGLFWFAWTTYPSIHWIVPIIGSSFFGAGIILVFSGIFTFLVDAYPLYAASALAANSFTRSSFAAAFPLFGPAMYNNLGYQWATTILAFLSVAMLPFPQVHFVLTLVLADDDSYLFFRYGSRIRAQSKFATADQS</sequence>
<accession>A0A8H3I4H4</accession>
<dbReference type="CDD" id="cd17323">
    <property type="entry name" value="MFS_Tpo1_MDR_like"/>
    <property type="match status" value="1"/>
</dbReference>
<feature type="transmembrane region" description="Helical" evidence="6">
    <location>
        <begin position="12"/>
        <end position="36"/>
    </location>
</feature>
<dbReference type="Pfam" id="PF07690">
    <property type="entry name" value="MFS_1"/>
    <property type="match status" value="1"/>
</dbReference>